<accession>A0ABU4HPL4</accession>
<dbReference type="Pfam" id="PF13191">
    <property type="entry name" value="AAA_16"/>
    <property type="match status" value="1"/>
</dbReference>
<gene>
    <name evidence="2" type="ORF">R7226_09145</name>
</gene>
<name>A0ABU4HPL4_9ACTN</name>
<evidence type="ECO:0000313" key="3">
    <source>
        <dbReference type="Proteomes" id="UP001284601"/>
    </source>
</evidence>
<reference evidence="2 3" key="2">
    <citation type="submission" date="2023-10" db="EMBL/GenBank/DDBJ databases">
        <authorList>
            <person name="Han X.F."/>
        </authorList>
    </citation>
    <scope>NUCLEOTIDE SEQUENCE [LARGE SCALE GENOMIC DNA]</scope>
    <source>
        <strain evidence="2 3">KCTC 39840</strain>
    </source>
</reference>
<protein>
    <submittedName>
        <fullName evidence="2">AAA family ATPase</fullName>
    </submittedName>
</protein>
<dbReference type="Gene3D" id="1.25.40.10">
    <property type="entry name" value="Tetratricopeptide repeat domain"/>
    <property type="match status" value="1"/>
</dbReference>
<reference evidence="3" key="1">
    <citation type="submission" date="2023-07" db="EMBL/GenBank/DDBJ databases">
        <title>Conexibacter stalactiti sp. nov., isolated from stalactites in a lava cave and emended description of the genus Conexibacter.</title>
        <authorList>
            <person name="Lee S.D."/>
        </authorList>
    </citation>
    <scope>NUCLEOTIDE SEQUENCE [LARGE SCALE GENOMIC DNA]</scope>
    <source>
        <strain evidence="3">KCTC 39840</strain>
    </source>
</reference>
<keyword evidence="3" id="KW-1185">Reference proteome</keyword>
<sequence length="716" mass="73711">MDEADKLVRRALGETLEAARAGDGRALFVRASLLSRTTELLRRARSLAAEGSAIAVVAVRGSVLERDLPFAFAEQLTGSSDGGLLSASPLVATARRLLDGWSAAGPTVLLLDDVQWADDASLELLALLTRRLAGRPVALVATLRGWPPAAAALADELARERSVTVIELPMVVAAVATLPSRELLARAFAGLPEHARACAEAAAVLLATPAADGTAVPLPSADLRAVAESDAAEFAAVLDLLVAAGLLRADGGTVRFALPALAAAIDGTLAPGRRALLHGRAYERLRERGDVVAAAPHAVAAGAVGDPRAVETIARAAEAVFGGSAERGLELFAAAVELAEPTPPPALLARFGDALFAAGRPDEALARYTRLLRLPLDLEGRAGALLRAARAQTYTGRFEDGRASYDDLVAQAREQGSGPSAALLLERAHVVWELGGPLAGVEALAPELAPAAGAAERELLEAARGQYLLQAGDPSGVSAIERFADRERRRLGAGSDDPAASFNAALLQAACCCITERFDAGAAAIEHGSATLRDAGAVRAAAPLLLIAVGAQLHRGDPGGALEELERIEAELDVDPLMRPHLLMLRARARQLLGLTSEAADSARAAAALPAAGSFFVRIWLTWVEAEGLLAAGRAAEAAGAFGELFATVRAVGLREPCVVPWAAGAIEAALAAGELALAAELCDWLEEAAAPLPCRWPRAVALAGRAGLAAAAGDD</sequence>
<comment type="caution">
    <text evidence="2">The sequence shown here is derived from an EMBL/GenBank/DDBJ whole genome shotgun (WGS) entry which is preliminary data.</text>
</comment>
<dbReference type="SUPFAM" id="SSF48452">
    <property type="entry name" value="TPR-like"/>
    <property type="match status" value="1"/>
</dbReference>
<proteinExistence type="predicted"/>
<dbReference type="Proteomes" id="UP001284601">
    <property type="component" value="Unassembled WGS sequence"/>
</dbReference>
<feature type="domain" description="Orc1-like AAA ATPase" evidence="1">
    <location>
        <begin position="27"/>
        <end position="140"/>
    </location>
</feature>
<evidence type="ECO:0000259" key="1">
    <source>
        <dbReference type="Pfam" id="PF13191"/>
    </source>
</evidence>
<dbReference type="InterPro" id="IPR041664">
    <property type="entry name" value="AAA_16"/>
</dbReference>
<organism evidence="2 3">
    <name type="scientific">Conexibacter stalactiti</name>
    <dbReference type="NCBI Taxonomy" id="1940611"/>
    <lineage>
        <taxon>Bacteria</taxon>
        <taxon>Bacillati</taxon>
        <taxon>Actinomycetota</taxon>
        <taxon>Thermoleophilia</taxon>
        <taxon>Solirubrobacterales</taxon>
        <taxon>Conexibacteraceae</taxon>
        <taxon>Conexibacter</taxon>
    </lineage>
</organism>
<dbReference type="RefSeq" id="WP_318596768.1">
    <property type="nucleotide sequence ID" value="NZ_JAWSTH010000017.1"/>
</dbReference>
<feature type="non-terminal residue" evidence="2">
    <location>
        <position position="716"/>
    </location>
</feature>
<dbReference type="EMBL" id="JAWSTH010000017">
    <property type="protein sequence ID" value="MDW5594500.1"/>
    <property type="molecule type" value="Genomic_DNA"/>
</dbReference>
<dbReference type="InterPro" id="IPR011990">
    <property type="entry name" value="TPR-like_helical_dom_sf"/>
</dbReference>
<evidence type="ECO:0000313" key="2">
    <source>
        <dbReference type="EMBL" id="MDW5594500.1"/>
    </source>
</evidence>